<dbReference type="Pfam" id="PF13432">
    <property type="entry name" value="TPR_16"/>
    <property type="match status" value="2"/>
</dbReference>
<protein>
    <submittedName>
        <fullName evidence="9">Tetratricopeptide repeat protein</fullName>
    </submittedName>
</protein>
<feature type="repeat" description="TPR" evidence="7">
    <location>
        <begin position="48"/>
        <end position="81"/>
    </location>
</feature>
<dbReference type="EMBL" id="QVFV01000005">
    <property type="protein sequence ID" value="RZM76507.1"/>
    <property type="molecule type" value="Genomic_DNA"/>
</dbReference>
<keyword evidence="5 8" id="KW-1133">Transmembrane helix</keyword>
<dbReference type="InterPro" id="IPR011990">
    <property type="entry name" value="TPR-like_helical_dom_sf"/>
</dbReference>
<keyword evidence="2 8" id="KW-0812">Transmembrane</keyword>
<dbReference type="Gene3D" id="1.25.40.10">
    <property type="entry name" value="Tetratricopeptide repeat domain"/>
    <property type="match status" value="2"/>
</dbReference>
<evidence type="ECO:0000256" key="4">
    <source>
        <dbReference type="ARBA" id="ARBA00022803"/>
    </source>
</evidence>
<dbReference type="AlphaFoldDB" id="A0A4Q7E3C3"/>
<dbReference type="OrthoDB" id="526588at2"/>
<name>A0A4Q7E3C3_9CYAN</name>
<sequence>MSRFLHSWAQQQQGRYLLRRGLNFAQKGNYPAAVQSLTAALSYHPQPTQIFVRRGLLYLQQERYAEALTDFDQAIAIAPNQATAYGHRGLVRYQLGDETGALTDWATSLKLNPSDGTVRYNRGLVMAQKGQYQAALEDFNVAIAQNPLLAEAYLHRGKVRNQLGDQAGAVKDWEIALCNDLRLSEAQQLLVQTQTQVDSLNLQDQFQDLLPAGLTIAAEQQGTQLTLTLHRPVGTPVNYFQLPNVLRDRLVELQLPEVRRFRLLAKAGDSSLSEWDQTYGIYDKAPCPSPHWRDAVATTLLLFPPFGVLALVLAAQVKPAYRRGDYPIAARASKAVRKLCLSSGAIMGVMLFGLASYGVYTYVEGEYPNPAAKTAMTTPPEDIEKPL</sequence>
<keyword evidence="6 8" id="KW-0472">Membrane</keyword>
<evidence type="ECO:0000256" key="3">
    <source>
        <dbReference type="ARBA" id="ARBA00022737"/>
    </source>
</evidence>
<comment type="caution">
    <text evidence="9">The sequence shown here is derived from an EMBL/GenBank/DDBJ whole genome shotgun (WGS) entry which is preliminary data.</text>
</comment>
<feature type="repeat" description="TPR" evidence="7">
    <location>
        <begin position="82"/>
        <end position="115"/>
    </location>
</feature>
<dbReference type="Proteomes" id="UP000292459">
    <property type="component" value="Unassembled WGS sequence"/>
</dbReference>
<dbReference type="InterPro" id="IPR050498">
    <property type="entry name" value="Ycf3"/>
</dbReference>
<dbReference type="GO" id="GO:0016020">
    <property type="term" value="C:membrane"/>
    <property type="evidence" value="ECO:0007669"/>
    <property type="project" value="UniProtKB-SubCell"/>
</dbReference>
<gene>
    <name evidence="9" type="ORF">DYY88_17715</name>
</gene>
<keyword evidence="3" id="KW-0677">Repeat</keyword>
<evidence type="ECO:0000256" key="5">
    <source>
        <dbReference type="ARBA" id="ARBA00022989"/>
    </source>
</evidence>
<dbReference type="RefSeq" id="WP_052288664.1">
    <property type="nucleotide sequence ID" value="NZ_QVFV01000005.1"/>
</dbReference>
<evidence type="ECO:0000256" key="8">
    <source>
        <dbReference type="SAM" id="Phobius"/>
    </source>
</evidence>
<dbReference type="SUPFAM" id="SSF48452">
    <property type="entry name" value="TPR-like"/>
    <property type="match status" value="1"/>
</dbReference>
<dbReference type="SMART" id="SM00028">
    <property type="entry name" value="TPR"/>
    <property type="match status" value="5"/>
</dbReference>
<dbReference type="InterPro" id="IPR019734">
    <property type="entry name" value="TPR_rpt"/>
</dbReference>
<dbReference type="PANTHER" id="PTHR44858">
    <property type="entry name" value="TETRATRICOPEPTIDE REPEAT PROTEIN 6"/>
    <property type="match status" value="1"/>
</dbReference>
<proteinExistence type="predicted"/>
<evidence type="ECO:0000313" key="10">
    <source>
        <dbReference type="Proteomes" id="UP000292459"/>
    </source>
</evidence>
<evidence type="ECO:0000256" key="1">
    <source>
        <dbReference type="ARBA" id="ARBA00004370"/>
    </source>
</evidence>
<evidence type="ECO:0000256" key="2">
    <source>
        <dbReference type="ARBA" id="ARBA00022692"/>
    </source>
</evidence>
<keyword evidence="4 7" id="KW-0802">TPR repeat</keyword>
<feature type="transmembrane region" description="Helical" evidence="8">
    <location>
        <begin position="338"/>
        <end position="360"/>
    </location>
</feature>
<dbReference type="InterPro" id="IPR007593">
    <property type="entry name" value="CD225/Dispanin_fam"/>
</dbReference>
<reference evidence="9 10" key="1">
    <citation type="submission" date="2018-11" db="EMBL/GenBank/DDBJ databases">
        <title>Whole genome sequencing of an environmental sample.</title>
        <authorList>
            <person name="Sarangi A.N."/>
            <person name="Singh D."/>
            <person name="Tripathy S."/>
        </authorList>
    </citation>
    <scope>NUCLEOTIDE SEQUENCE [LARGE SCALE GENOMIC DNA]</scope>
    <source>
        <strain evidence="9 10">Lakshadweep</strain>
    </source>
</reference>
<feature type="repeat" description="TPR" evidence="7">
    <location>
        <begin position="116"/>
        <end position="149"/>
    </location>
</feature>
<organism evidence="9 10">
    <name type="scientific">Leptolyngbya iicbica LK</name>
    <dbReference type="NCBI Taxonomy" id="2294035"/>
    <lineage>
        <taxon>Bacteria</taxon>
        <taxon>Bacillati</taxon>
        <taxon>Cyanobacteriota</taxon>
        <taxon>Cyanophyceae</taxon>
        <taxon>Leptolyngbyales</taxon>
        <taxon>Leptolyngbyaceae</taxon>
        <taxon>Leptolyngbya group</taxon>
        <taxon>Leptolyngbya</taxon>
        <taxon>Leptolyngbya iicbica</taxon>
    </lineage>
</organism>
<dbReference type="PROSITE" id="PS50005">
    <property type="entry name" value="TPR"/>
    <property type="match status" value="3"/>
</dbReference>
<dbReference type="Pfam" id="PF04505">
    <property type="entry name" value="CD225"/>
    <property type="match status" value="1"/>
</dbReference>
<keyword evidence="10" id="KW-1185">Reference proteome</keyword>
<evidence type="ECO:0000313" key="9">
    <source>
        <dbReference type="EMBL" id="RZM76507.1"/>
    </source>
</evidence>
<dbReference type="PANTHER" id="PTHR44858:SF1">
    <property type="entry name" value="UDP-N-ACETYLGLUCOSAMINE--PEPTIDE N-ACETYLGLUCOSAMINYLTRANSFERASE SPINDLY-RELATED"/>
    <property type="match status" value="1"/>
</dbReference>
<comment type="subcellular location">
    <subcellularLocation>
        <location evidence="1">Membrane</location>
    </subcellularLocation>
</comment>
<evidence type="ECO:0000256" key="7">
    <source>
        <dbReference type="PROSITE-ProRule" id="PRU00339"/>
    </source>
</evidence>
<feature type="transmembrane region" description="Helical" evidence="8">
    <location>
        <begin position="295"/>
        <end position="317"/>
    </location>
</feature>
<evidence type="ECO:0000256" key="6">
    <source>
        <dbReference type="ARBA" id="ARBA00023136"/>
    </source>
</evidence>
<dbReference type="PROSITE" id="PS50293">
    <property type="entry name" value="TPR_REGION"/>
    <property type="match status" value="1"/>
</dbReference>
<accession>A0A4Q7E3C3</accession>